<feature type="domain" description="Nucleotidyl transferase" evidence="6">
    <location>
        <begin position="7"/>
        <end position="263"/>
    </location>
</feature>
<dbReference type="GO" id="GO:0003983">
    <property type="term" value="F:UTP:glucose-1-phosphate uridylyltransferase activity"/>
    <property type="evidence" value="ECO:0007669"/>
    <property type="project" value="UniProtKB-EC"/>
</dbReference>
<proteinExistence type="inferred from homology"/>
<organism evidence="7 8">
    <name type="scientific">Candidatus Wildermuthbacteria bacterium RIFCSPHIGHO2_02_FULL_47_12</name>
    <dbReference type="NCBI Taxonomy" id="1802451"/>
    <lineage>
        <taxon>Bacteria</taxon>
        <taxon>Candidatus Wildermuthiibacteriota</taxon>
    </lineage>
</organism>
<name>A0A1G2R4A6_9BACT</name>
<dbReference type="Proteomes" id="UP000176901">
    <property type="component" value="Unassembled WGS sequence"/>
</dbReference>
<dbReference type="InterPro" id="IPR029044">
    <property type="entry name" value="Nucleotide-diphossugar_trans"/>
</dbReference>
<evidence type="ECO:0000256" key="3">
    <source>
        <dbReference type="ARBA" id="ARBA00022679"/>
    </source>
</evidence>
<dbReference type="GO" id="GO:0006011">
    <property type="term" value="P:UDP-alpha-D-glucose metabolic process"/>
    <property type="evidence" value="ECO:0007669"/>
    <property type="project" value="InterPro"/>
</dbReference>
<accession>A0A1G2R4A6</accession>
<dbReference type="SUPFAM" id="SSF53448">
    <property type="entry name" value="Nucleotide-diphospho-sugar transferases"/>
    <property type="match status" value="1"/>
</dbReference>
<evidence type="ECO:0000256" key="5">
    <source>
        <dbReference type="ARBA" id="ARBA00048128"/>
    </source>
</evidence>
<keyword evidence="4" id="KW-0548">Nucleotidyltransferase</keyword>
<dbReference type="EC" id="2.7.7.9" evidence="2"/>
<evidence type="ECO:0000256" key="2">
    <source>
        <dbReference type="ARBA" id="ARBA00012415"/>
    </source>
</evidence>
<gene>
    <name evidence="7" type="ORF">A3C82_02345</name>
</gene>
<comment type="catalytic activity">
    <reaction evidence="5">
        <text>alpha-D-glucose 1-phosphate + UTP + H(+) = UDP-alpha-D-glucose + diphosphate</text>
        <dbReference type="Rhea" id="RHEA:19889"/>
        <dbReference type="ChEBI" id="CHEBI:15378"/>
        <dbReference type="ChEBI" id="CHEBI:33019"/>
        <dbReference type="ChEBI" id="CHEBI:46398"/>
        <dbReference type="ChEBI" id="CHEBI:58601"/>
        <dbReference type="ChEBI" id="CHEBI:58885"/>
        <dbReference type="EC" id="2.7.7.9"/>
    </reaction>
</comment>
<dbReference type="InterPro" id="IPR005771">
    <property type="entry name" value="GalU_uridylyltTrfase_bac/arc"/>
</dbReference>
<dbReference type="Gene3D" id="3.90.550.10">
    <property type="entry name" value="Spore Coat Polysaccharide Biosynthesis Protein SpsA, Chain A"/>
    <property type="match status" value="1"/>
</dbReference>
<reference evidence="7 8" key="1">
    <citation type="journal article" date="2016" name="Nat. Commun.">
        <title>Thousands of microbial genomes shed light on interconnected biogeochemical processes in an aquifer system.</title>
        <authorList>
            <person name="Anantharaman K."/>
            <person name="Brown C.T."/>
            <person name="Hug L.A."/>
            <person name="Sharon I."/>
            <person name="Castelle C.J."/>
            <person name="Probst A.J."/>
            <person name="Thomas B.C."/>
            <person name="Singh A."/>
            <person name="Wilkins M.J."/>
            <person name="Karaoz U."/>
            <person name="Brodie E.L."/>
            <person name="Williams K.H."/>
            <person name="Hubbard S.S."/>
            <person name="Banfield J.F."/>
        </authorList>
    </citation>
    <scope>NUCLEOTIDE SEQUENCE [LARGE SCALE GENOMIC DNA]</scope>
</reference>
<evidence type="ECO:0000259" key="6">
    <source>
        <dbReference type="Pfam" id="PF00483"/>
    </source>
</evidence>
<evidence type="ECO:0000256" key="4">
    <source>
        <dbReference type="ARBA" id="ARBA00022695"/>
    </source>
</evidence>
<evidence type="ECO:0000313" key="7">
    <source>
        <dbReference type="EMBL" id="OHA67072.1"/>
    </source>
</evidence>
<sequence>MQERITKAIIPIAGLATRFLPLSKALSKELFPVATKPMLQYAIEELKAAGVNTICFVVGQNNKKPVSDFLRKAPQLEKILEEKKYEDLLFEFRALEKLLEGMTFSFVSDPNPLGDGHALLQARKLIGEEACFVAYPDDIIQSKHPCSEQLSQIFKTSQKSVVALARIPRDRISAYGVVGAEKIATRFWKIQKIVEKPEAAAAPSELAMAGRWVLTPEVFDYLKKAKPNKRGEIVLNEVLGEMVKEGTMVYGYEFEGTWFECGDRAKWLRSHIALSLQHPVLGAQLQKFLKEEKLIL</sequence>
<dbReference type="PANTHER" id="PTHR43197">
    <property type="entry name" value="UTP--GLUCOSE-1-PHOSPHATE URIDYLYLTRANSFERASE"/>
    <property type="match status" value="1"/>
</dbReference>
<dbReference type="InterPro" id="IPR005835">
    <property type="entry name" value="NTP_transferase_dom"/>
</dbReference>
<dbReference type="Pfam" id="PF00483">
    <property type="entry name" value="NTP_transferase"/>
    <property type="match status" value="1"/>
</dbReference>
<comment type="caution">
    <text evidence="7">The sequence shown here is derived from an EMBL/GenBank/DDBJ whole genome shotgun (WGS) entry which is preliminary data.</text>
</comment>
<dbReference type="EMBL" id="MHTW01000018">
    <property type="protein sequence ID" value="OHA67072.1"/>
    <property type="molecule type" value="Genomic_DNA"/>
</dbReference>
<protein>
    <recommendedName>
        <fullName evidence="2">UTP--glucose-1-phosphate uridylyltransferase</fullName>
        <ecNumber evidence="2">2.7.7.9</ecNumber>
    </recommendedName>
</protein>
<comment type="similarity">
    <text evidence="1">Belongs to the UDPGP type 2 family.</text>
</comment>
<dbReference type="STRING" id="1802451.A3C82_02345"/>
<evidence type="ECO:0000256" key="1">
    <source>
        <dbReference type="ARBA" id="ARBA00006890"/>
    </source>
</evidence>
<evidence type="ECO:0000313" key="8">
    <source>
        <dbReference type="Proteomes" id="UP000176901"/>
    </source>
</evidence>
<dbReference type="AlphaFoldDB" id="A0A1G2R4A6"/>
<dbReference type="PANTHER" id="PTHR43197:SF1">
    <property type="entry name" value="UTP--GLUCOSE-1-PHOSPHATE URIDYLYLTRANSFERASE"/>
    <property type="match status" value="1"/>
</dbReference>
<keyword evidence="3" id="KW-0808">Transferase</keyword>